<keyword evidence="2" id="KW-0067">ATP-binding</keyword>
<accession>A0A9Q0MRQ8</accession>
<evidence type="ECO:0000256" key="2">
    <source>
        <dbReference type="ARBA" id="ARBA00022840"/>
    </source>
</evidence>
<dbReference type="OrthoDB" id="10020333at2759"/>
<dbReference type="Proteomes" id="UP001151699">
    <property type="component" value="Chromosome C"/>
</dbReference>
<keyword evidence="5" id="KW-1185">Reference proteome</keyword>
<keyword evidence="4" id="KW-0131">Cell cycle</keyword>
<evidence type="ECO:0000256" key="1">
    <source>
        <dbReference type="ARBA" id="ARBA00022741"/>
    </source>
</evidence>
<reference evidence="4" key="1">
    <citation type="submission" date="2022-07" db="EMBL/GenBank/DDBJ databases">
        <authorList>
            <person name="Trinca V."/>
            <person name="Uliana J.V.C."/>
            <person name="Torres T.T."/>
            <person name="Ward R.J."/>
            <person name="Monesi N."/>
        </authorList>
    </citation>
    <scope>NUCLEOTIDE SEQUENCE</scope>
    <source>
        <strain evidence="4">HSMRA1968</strain>
        <tissue evidence="4">Whole embryos</tissue>
    </source>
</reference>
<evidence type="ECO:0000313" key="5">
    <source>
        <dbReference type="Proteomes" id="UP001151699"/>
    </source>
</evidence>
<dbReference type="GO" id="GO:0051301">
    <property type="term" value="P:cell division"/>
    <property type="evidence" value="ECO:0007669"/>
    <property type="project" value="UniProtKB-KW"/>
</dbReference>
<keyword evidence="4" id="KW-0132">Cell division</keyword>
<dbReference type="Pfam" id="PF00069">
    <property type="entry name" value="Pkinase"/>
    <property type="match status" value="1"/>
</dbReference>
<name>A0A9Q0MRQ8_9DIPT</name>
<comment type="caution">
    <text evidence="4">The sequence shown here is derived from an EMBL/GenBank/DDBJ whole genome shotgun (WGS) entry which is preliminary data.</text>
</comment>
<dbReference type="EMBL" id="WJQU01000004">
    <property type="protein sequence ID" value="KAJ6636767.1"/>
    <property type="molecule type" value="Genomic_DNA"/>
</dbReference>
<evidence type="ECO:0000313" key="4">
    <source>
        <dbReference type="EMBL" id="KAJ6636767.1"/>
    </source>
</evidence>
<dbReference type="GO" id="GO:0004672">
    <property type="term" value="F:protein kinase activity"/>
    <property type="evidence" value="ECO:0007669"/>
    <property type="project" value="InterPro"/>
</dbReference>
<proteinExistence type="predicted"/>
<keyword evidence="1" id="KW-0547">Nucleotide-binding</keyword>
<dbReference type="Gene3D" id="1.10.510.10">
    <property type="entry name" value="Transferase(Phosphotransferase) domain 1"/>
    <property type="match status" value="1"/>
</dbReference>
<keyword evidence="4" id="KW-0418">Kinase</keyword>
<organism evidence="4 5">
    <name type="scientific">Pseudolycoriella hygida</name>
    <dbReference type="NCBI Taxonomy" id="35572"/>
    <lineage>
        <taxon>Eukaryota</taxon>
        <taxon>Metazoa</taxon>
        <taxon>Ecdysozoa</taxon>
        <taxon>Arthropoda</taxon>
        <taxon>Hexapoda</taxon>
        <taxon>Insecta</taxon>
        <taxon>Pterygota</taxon>
        <taxon>Neoptera</taxon>
        <taxon>Endopterygota</taxon>
        <taxon>Diptera</taxon>
        <taxon>Nematocera</taxon>
        <taxon>Sciaroidea</taxon>
        <taxon>Sciaridae</taxon>
        <taxon>Pseudolycoriella</taxon>
    </lineage>
</organism>
<dbReference type="PANTHER" id="PTHR24055">
    <property type="entry name" value="MITOGEN-ACTIVATED PROTEIN KINASE"/>
    <property type="match status" value="1"/>
</dbReference>
<evidence type="ECO:0000259" key="3">
    <source>
        <dbReference type="PROSITE" id="PS50011"/>
    </source>
</evidence>
<dbReference type="InterPro" id="IPR000719">
    <property type="entry name" value="Prot_kinase_dom"/>
</dbReference>
<dbReference type="GO" id="GO:0005524">
    <property type="term" value="F:ATP binding"/>
    <property type="evidence" value="ECO:0007669"/>
    <property type="project" value="UniProtKB-KW"/>
</dbReference>
<dbReference type="SUPFAM" id="SSF56112">
    <property type="entry name" value="Protein kinase-like (PK-like)"/>
    <property type="match status" value="1"/>
</dbReference>
<keyword evidence="4" id="KW-0808">Transferase</keyword>
<protein>
    <submittedName>
        <fullName evidence="4">Cell division cycle 7-related protein kinase</fullName>
    </submittedName>
</protein>
<dbReference type="PROSITE" id="PS50011">
    <property type="entry name" value="PROTEIN_KINASE_DOM"/>
    <property type="match status" value="1"/>
</dbReference>
<dbReference type="AlphaFoldDB" id="A0A9Q0MRQ8"/>
<feature type="domain" description="Protein kinase" evidence="3">
    <location>
        <begin position="1"/>
        <end position="167"/>
    </location>
</feature>
<gene>
    <name evidence="4" type="primary">CDC7</name>
    <name evidence="4" type="ORF">Bhyg_15362</name>
</gene>
<dbReference type="InterPro" id="IPR050117">
    <property type="entry name" value="MAPK"/>
</dbReference>
<sequence length="171" mass="19476">MSWLDRNKINELHHNARLNLRRYRPPEVLLKNPNQTTAVDIWASGVIMVSILSGCYPFFKASDDFDALAEITTVFGGEVVRKTAEKMSRHICMSRSNQPLHLRKLCVRLRRPPTSGGSVTSVDDKEMNMDFSADIFPDSAYDLMSKLFTVDPQKRISAAEALDHPFFKENM</sequence>
<dbReference type="InterPro" id="IPR011009">
    <property type="entry name" value="Kinase-like_dom_sf"/>
</dbReference>